<feature type="binding site" description="axial binding residue" evidence="7">
    <location>
        <position position="360"/>
    </location>
    <ligand>
        <name>heme c</name>
        <dbReference type="ChEBI" id="CHEBI:61717"/>
        <label>1</label>
    </ligand>
    <ligandPart>
        <name>Fe</name>
        <dbReference type="ChEBI" id="CHEBI:18248"/>
    </ligandPart>
</feature>
<feature type="binding site" description="axial binding residue" evidence="7">
    <location>
        <position position="308"/>
    </location>
    <ligand>
        <name>heme c</name>
        <dbReference type="ChEBI" id="CHEBI:61717"/>
        <label>1</label>
    </ligand>
    <ligandPart>
        <name>Fe</name>
        <dbReference type="ChEBI" id="CHEBI:18248"/>
    </ligandPart>
</feature>
<feature type="binding site" description="axial binding residue" evidence="7">
    <location>
        <position position="364"/>
    </location>
    <ligand>
        <name>heme c</name>
        <dbReference type="ChEBI" id="CHEBI:61717"/>
        <label>1</label>
    </ligand>
    <ligandPart>
        <name>Fe</name>
        <dbReference type="ChEBI" id="CHEBI:18248"/>
    </ligandPart>
</feature>
<dbReference type="PANTHER" id="PTHR35038">
    <property type="entry name" value="DISSIMILATORY SULFITE REDUCTASE SIRA"/>
    <property type="match status" value="1"/>
</dbReference>
<feature type="binding site" description="axial binding residue" evidence="7">
    <location>
        <position position="321"/>
    </location>
    <ligand>
        <name>heme c</name>
        <dbReference type="ChEBI" id="CHEBI:61717"/>
        <label>1</label>
    </ligand>
    <ligandPart>
        <name>Fe</name>
        <dbReference type="ChEBI" id="CHEBI:18248"/>
    </ligandPart>
</feature>
<dbReference type="SUPFAM" id="SSF48695">
    <property type="entry name" value="Multiheme cytochromes"/>
    <property type="match status" value="1"/>
</dbReference>
<feature type="binding site" description="axial binding residue" evidence="7">
    <location>
        <position position="322"/>
    </location>
    <ligand>
        <name>heme c</name>
        <dbReference type="ChEBI" id="CHEBI:61717"/>
        <label>1</label>
    </ligand>
    <ligandPart>
        <name>Fe</name>
        <dbReference type="ChEBI" id="CHEBI:18248"/>
    </ligandPart>
</feature>
<dbReference type="OrthoDB" id="5427780at2"/>
<feature type="domain" description="Class III cytochrome C" evidence="9">
    <location>
        <begin position="290"/>
        <end position="393"/>
    </location>
</feature>
<evidence type="ECO:0000256" key="2">
    <source>
        <dbReference type="ARBA" id="ARBA00022617"/>
    </source>
</evidence>
<dbReference type="Gene3D" id="3.90.10.10">
    <property type="entry name" value="Cytochrome C3"/>
    <property type="match status" value="4"/>
</dbReference>
<name>C8X171_DESRD</name>
<feature type="binding site" description="axial binding residue" evidence="7">
    <location>
        <position position="318"/>
    </location>
    <ligand>
        <name>heme c</name>
        <dbReference type="ChEBI" id="CHEBI:61717"/>
        <label>1</label>
    </ligand>
    <ligandPart>
        <name>Fe</name>
        <dbReference type="ChEBI" id="CHEBI:18248"/>
    </ligandPart>
</feature>
<evidence type="ECO:0000313" key="10">
    <source>
        <dbReference type="EMBL" id="ACV68168.1"/>
    </source>
</evidence>
<dbReference type="InterPro" id="IPR020942">
    <property type="entry name" value="Cyt_c_III_dom"/>
</dbReference>
<dbReference type="STRING" id="485915.Dret_0877"/>
<evidence type="ECO:0000256" key="4">
    <source>
        <dbReference type="ARBA" id="ARBA00022729"/>
    </source>
</evidence>
<dbReference type="EMBL" id="CP001734">
    <property type="protein sequence ID" value="ACV68168.1"/>
    <property type="molecule type" value="Genomic_DNA"/>
</dbReference>
<keyword evidence="4 8" id="KW-0732">Signal</keyword>
<keyword evidence="11" id="KW-1185">Reference proteome</keyword>
<feature type="binding site" description="axial binding residue" evidence="7">
    <location>
        <position position="323"/>
    </location>
    <ligand>
        <name>heme c</name>
        <dbReference type="ChEBI" id="CHEBI:61717"/>
        <label>1</label>
    </ligand>
    <ligandPart>
        <name>Fe</name>
        <dbReference type="ChEBI" id="CHEBI:18248"/>
    </ligandPart>
</feature>
<dbReference type="RefSeq" id="WP_015751326.1">
    <property type="nucleotide sequence ID" value="NC_013223.1"/>
</dbReference>
<evidence type="ECO:0000313" key="11">
    <source>
        <dbReference type="Proteomes" id="UP000001052"/>
    </source>
</evidence>
<feature type="binding site" description="axial binding residue" evidence="7">
    <location>
        <position position="363"/>
    </location>
    <ligand>
        <name>heme c</name>
        <dbReference type="ChEBI" id="CHEBI:61717"/>
        <label>1</label>
    </ligand>
    <ligandPart>
        <name>Fe</name>
        <dbReference type="ChEBI" id="CHEBI:18248"/>
    </ligandPart>
</feature>
<evidence type="ECO:0000259" key="9">
    <source>
        <dbReference type="Pfam" id="PF02085"/>
    </source>
</evidence>
<keyword evidence="1" id="KW-0813">Transport</keyword>
<dbReference type="HOGENOM" id="CLU_508744_0_0_7"/>
<dbReference type="Pfam" id="PF02085">
    <property type="entry name" value="Cytochrom_CIII"/>
    <property type="match status" value="4"/>
</dbReference>
<feature type="binding site" description="axial binding residue" evidence="7">
    <location>
        <position position="333"/>
    </location>
    <ligand>
        <name>heme c</name>
        <dbReference type="ChEBI" id="CHEBI:61717"/>
        <label>1</label>
    </ligand>
    <ligandPart>
        <name>Fe</name>
        <dbReference type="ChEBI" id="CHEBI:18248"/>
    </ligandPart>
</feature>
<dbReference type="AlphaFoldDB" id="C8X171"/>
<feature type="binding site" description="axial binding residue" evidence="7">
    <location>
        <position position="334"/>
    </location>
    <ligand>
        <name>heme c</name>
        <dbReference type="ChEBI" id="CHEBI:61717"/>
        <label>1</label>
    </ligand>
    <ligandPart>
        <name>Fe</name>
        <dbReference type="ChEBI" id="CHEBI:18248"/>
    </ligandPart>
</feature>
<feature type="domain" description="Class III cytochrome C" evidence="9">
    <location>
        <begin position="53"/>
        <end position="138"/>
    </location>
</feature>
<evidence type="ECO:0000256" key="7">
    <source>
        <dbReference type="PIRSR" id="PIRSR602322-1"/>
    </source>
</evidence>
<dbReference type="PROSITE" id="PS51257">
    <property type="entry name" value="PROKAR_LIPOPROTEIN"/>
    <property type="match status" value="1"/>
</dbReference>
<dbReference type="CDD" id="cd08168">
    <property type="entry name" value="Cytochrom_C3"/>
    <property type="match status" value="4"/>
</dbReference>
<feature type="chain" id="PRO_5002994221" evidence="8">
    <location>
        <begin position="27"/>
        <end position="557"/>
    </location>
</feature>
<feature type="binding site" description="axial binding residue" evidence="7">
    <location>
        <position position="377"/>
    </location>
    <ligand>
        <name>heme c</name>
        <dbReference type="ChEBI" id="CHEBI:61717"/>
        <label>1</label>
    </ligand>
    <ligandPart>
        <name>Fe</name>
        <dbReference type="ChEBI" id="CHEBI:18248"/>
    </ligandPart>
</feature>
<proteinExistence type="predicted"/>
<organism evidence="10 11">
    <name type="scientific">Desulfohalobium retbaense (strain ATCC 49708 / DSM 5692 / JCM 16813 / HR100)</name>
    <dbReference type="NCBI Taxonomy" id="485915"/>
    <lineage>
        <taxon>Bacteria</taxon>
        <taxon>Pseudomonadati</taxon>
        <taxon>Thermodesulfobacteriota</taxon>
        <taxon>Desulfovibrionia</taxon>
        <taxon>Desulfovibrionales</taxon>
        <taxon>Desulfohalobiaceae</taxon>
        <taxon>Desulfohalobium</taxon>
    </lineage>
</organism>
<feature type="signal peptide" evidence="8">
    <location>
        <begin position="1"/>
        <end position="26"/>
    </location>
</feature>
<feature type="domain" description="Class III cytochrome C" evidence="9">
    <location>
        <begin position="165"/>
        <end position="246"/>
    </location>
</feature>
<feature type="binding site" description="axial binding residue" evidence="7">
    <location>
        <position position="311"/>
    </location>
    <ligand>
        <name>heme c</name>
        <dbReference type="ChEBI" id="CHEBI:61717"/>
        <label>1</label>
    </ligand>
    <ligandPart>
        <name>Fe</name>
        <dbReference type="ChEBI" id="CHEBI:18248"/>
    </ligandPart>
</feature>
<accession>C8X171</accession>
<sequence>MRKGKLVFGAALACACAVLLAFQLGAEDSPEAEGPLTRRPDVIRIDTMQANATLQLPPVTFKHDAHTEALAQKGQPADCTTCHAFDEGQLDPAMKNVAGKGYDTAKKVFHDTCIGCHTTRHEENRSTGPLDGQCRSCHVEDPQTVAQRQDGGFKKVLHARHVASKDIAFKDKDKNCGSCHHKYDEAQDKLIWAEGEEGTCRYCHGETTQDDVRALPEAAHTQCLSCHRSLIEKDKESGPLSCQGCHGEQGRKEITENNEKYLEKLSDGLPRLERGQPDHTLLFAASNATQAEGDNNGELAMKPVAFNHKAHEQKADTCRECHHAAMDSCQSECHTLTGAKKGEFIRLEQAMHEPQSERSCVGCHAREQQRPECAGCHDNPVKKPQQDSCAQCHAAPTGPDGQPLGMKALAEMPDEKLEQMAAASFEARPRADTTYAEKDIPEEVTIKVMADEYKPATFPHRKIVNKLMEGVKDSGLATAMHSGKDTICSSCHHNSPASKKPPKCASCHGKPFDPNTPLRPGLKAAYHQQCMGCHTRMELEKPAATDCASCHPKKDAQ</sequence>
<feature type="domain" description="Class III cytochrome C" evidence="9">
    <location>
        <begin position="479"/>
        <end position="551"/>
    </location>
</feature>
<reference evidence="11" key="1">
    <citation type="submission" date="2009-09" db="EMBL/GenBank/DDBJ databases">
        <title>The complete chromosome of Desulfohalobium retbaense DSM 5692.</title>
        <authorList>
            <consortium name="US DOE Joint Genome Institute (JGI-PGF)"/>
            <person name="Lucas S."/>
            <person name="Copeland A."/>
            <person name="Lapidus A."/>
            <person name="Glavina del Rio T."/>
            <person name="Dalin E."/>
            <person name="Tice H."/>
            <person name="Bruce D."/>
            <person name="Goodwin L."/>
            <person name="Pitluck S."/>
            <person name="Kyrpides N."/>
            <person name="Mavromatis K."/>
            <person name="Ivanova N."/>
            <person name="Mikhailova N."/>
            <person name="Munk A.C."/>
            <person name="Brettin T."/>
            <person name="Detter J.C."/>
            <person name="Han C."/>
            <person name="Tapia R."/>
            <person name="Larimer F."/>
            <person name="Land M."/>
            <person name="Hauser L."/>
            <person name="Markowitz V."/>
            <person name="Cheng J.-F."/>
            <person name="Hugenholtz P."/>
            <person name="Woyke T."/>
            <person name="Wu D."/>
            <person name="Spring S."/>
            <person name="Klenk H.-P."/>
            <person name="Eisen J.A."/>
        </authorList>
    </citation>
    <scope>NUCLEOTIDE SEQUENCE [LARGE SCALE GENOMIC DNA]</scope>
    <source>
        <strain evidence="11">DSM 5692</strain>
    </source>
</reference>
<dbReference type="InterPro" id="IPR054813">
    <property type="entry name" value="HmcA"/>
</dbReference>
<evidence type="ECO:0000256" key="1">
    <source>
        <dbReference type="ARBA" id="ARBA00022448"/>
    </source>
</evidence>
<evidence type="ECO:0000256" key="3">
    <source>
        <dbReference type="ARBA" id="ARBA00022723"/>
    </source>
</evidence>
<keyword evidence="5" id="KW-0249">Electron transport</keyword>
<protein>
    <submittedName>
        <fullName evidence="10">Cytochrome c class III</fullName>
    </submittedName>
</protein>
<dbReference type="KEGG" id="drt:Dret_0877"/>
<dbReference type="PRINTS" id="PR00609">
    <property type="entry name" value="CYTOCHROMEC3"/>
</dbReference>
<evidence type="ECO:0000256" key="5">
    <source>
        <dbReference type="ARBA" id="ARBA00022982"/>
    </source>
</evidence>
<feature type="binding site" description="axial binding residue" evidence="7">
    <location>
        <position position="329"/>
    </location>
    <ligand>
        <name>heme c</name>
        <dbReference type="ChEBI" id="CHEBI:61717"/>
        <label>1</label>
    </ligand>
    <ligandPart>
        <name>Fe</name>
        <dbReference type="ChEBI" id="CHEBI:18248"/>
    </ligandPart>
</feature>
<comment type="cofactor">
    <cofactor evidence="7">
        <name>heme c</name>
        <dbReference type="ChEBI" id="CHEBI:61717"/>
    </cofactor>
    <text evidence="7">Binds 4 heme c groups covalently per monomer.</text>
</comment>
<dbReference type="InterPro" id="IPR036280">
    <property type="entry name" value="Multihaem_cyt_sf"/>
</dbReference>
<feature type="binding site" description="axial binding residue" evidence="7">
    <location>
        <position position="373"/>
    </location>
    <ligand>
        <name>heme c</name>
        <dbReference type="ChEBI" id="CHEBI:61717"/>
        <label>1</label>
    </ligand>
    <ligandPart>
        <name>Fe</name>
        <dbReference type="ChEBI" id="CHEBI:18248"/>
    </ligandPart>
</feature>
<reference evidence="10 11" key="2">
    <citation type="journal article" date="2010" name="Stand. Genomic Sci.">
        <title>Complete genome sequence of Desulfohalobium retbaense type strain (HR(100)).</title>
        <authorList>
            <person name="Spring S."/>
            <person name="Nolan M."/>
            <person name="Lapidus A."/>
            <person name="Glavina Del Rio T."/>
            <person name="Copeland A."/>
            <person name="Tice H."/>
            <person name="Cheng J.F."/>
            <person name="Lucas S."/>
            <person name="Land M."/>
            <person name="Chen F."/>
            <person name="Bruce D."/>
            <person name="Goodwin L."/>
            <person name="Pitluck S."/>
            <person name="Ivanova N."/>
            <person name="Mavromatis K."/>
            <person name="Mikhailova N."/>
            <person name="Pati A."/>
            <person name="Chen A."/>
            <person name="Palaniappan K."/>
            <person name="Hauser L."/>
            <person name="Chang Y.J."/>
            <person name="Jeffries C.D."/>
            <person name="Munk C."/>
            <person name="Kiss H."/>
            <person name="Chain P."/>
            <person name="Han C."/>
            <person name="Brettin T."/>
            <person name="Detter J.C."/>
            <person name="Schuler E."/>
            <person name="Goker M."/>
            <person name="Rohde M."/>
            <person name="Bristow J."/>
            <person name="Eisen J.A."/>
            <person name="Markowitz V."/>
            <person name="Hugenholtz P."/>
            <person name="Kyrpides N.C."/>
            <person name="Klenk H.P."/>
        </authorList>
    </citation>
    <scope>NUCLEOTIDE SEQUENCE [LARGE SCALE GENOMIC DNA]</scope>
    <source>
        <strain evidence="10 11">DSM 5692</strain>
    </source>
</reference>
<evidence type="ECO:0000256" key="8">
    <source>
        <dbReference type="SAM" id="SignalP"/>
    </source>
</evidence>
<dbReference type="Proteomes" id="UP000001052">
    <property type="component" value="Chromosome"/>
</dbReference>
<dbReference type="GO" id="GO:0009055">
    <property type="term" value="F:electron transfer activity"/>
    <property type="evidence" value="ECO:0007669"/>
    <property type="project" value="InterPro"/>
</dbReference>
<dbReference type="GO" id="GO:0046872">
    <property type="term" value="F:metal ion binding"/>
    <property type="evidence" value="ECO:0007669"/>
    <property type="project" value="UniProtKB-KW"/>
</dbReference>
<keyword evidence="2 7" id="KW-0349">Heme</keyword>
<evidence type="ECO:0000256" key="6">
    <source>
        <dbReference type="ARBA" id="ARBA00023004"/>
    </source>
</evidence>
<dbReference type="eggNOG" id="COG0484">
    <property type="taxonomic scope" value="Bacteria"/>
</dbReference>
<dbReference type="PANTHER" id="PTHR35038:SF8">
    <property type="entry name" value="C-TYPE POLYHEME CYTOCHROME OMCC"/>
    <property type="match status" value="1"/>
</dbReference>
<dbReference type="NCBIfam" id="NF045713">
    <property type="entry name" value="CxxCH_16_HmcA"/>
    <property type="match status" value="1"/>
</dbReference>
<dbReference type="GO" id="GO:0020037">
    <property type="term" value="F:heme binding"/>
    <property type="evidence" value="ECO:0007669"/>
    <property type="project" value="InterPro"/>
</dbReference>
<dbReference type="InterPro" id="IPR051829">
    <property type="entry name" value="Multiheme_Cytochr_ET"/>
</dbReference>
<dbReference type="InterPro" id="IPR002322">
    <property type="entry name" value="Cyt_c_III"/>
</dbReference>
<gene>
    <name evidence="10" type="ordered locus">Dret_0877</name>
</gene>
<feature type="binding site" description="axial binding residue" evidence="7">
    <location>
        <position position="376"/>
    </location>
    <ligand>
        <name>heme c</name>
        <dbReference type="ChEBI" id="CHEBI:61717"/>
        <label>1</label>
    </ligand>
    <ligandPart>
        <name>Fe</name>
        <dbReference type="ChEBI" id="CHEBI:18248"/>
    </ligandPart>
</feature>
<keyword evidence="6 7" id="KW-0408">Iron</keyword>
<keyword evidence="3 7" id="KW-0479">Metal-binding</keyword>